<accession>A0A8J8FF65</accession>
<evidence type="ECO:0000313" key="2">
    <source>
        <dbReference type="Proteomes" id="UP000598971"/>
    </source>
</evidence>
<dbReference type="AlphaFoldDB" id="A0A8J8FF65"/>
<sequence>MVGKIDSDDSKKMNMYSYVNKSGLLLRIEAWNTFEEVQLEFNKVFPYLKIENMVHQVASSNGGIKSITTNKKLSQLQKVQGDFFIEIYEETTVAELVQQLTALFNLPTKVLRKSNNLWIETTLTDNWTLVKQNMAGKQFNAI</sequence>
<keyword evidence="2" id="KW-1185">Reference proteome</keyword>
<dbReference type="RefSeq" id="WP_171607621.1">
    <property type="nucleotide sequence ID" value="NZ_WHPF01000006.1"/>
</dbReference>
<gene>
    <name evidence="1" type="ORF">GD597_09470</name>
</gene>
<comment type="caution">
    <text evidence="1">The sequence shown here is derived from an EMBL/GenBank/DDBJ whole genome shotgun (WGS) entry which is preliminary data.</text>
</comment>
<name>A0A8J8FF65_9BACT</name>
<protein>
    <submittedName>
        <fullName evidence="1">Uncharacterized protein</fullName>
    </submittedName>
</protein>
<proteinExistence type="predicted"/>
<evidence type="ECO:0000313" key="1">
    <source>
        <dbReference type="EMBL" id="NNV55688.1"/>
    </source>
</evidence>
<reference evidence="1" key="1">
    <citation type="submission" date="2019-10" db="EMBL/GenBank/DDBJ databases">
        <title>Draft genome sequence of Panacibacter sp. KCS-6.</title>
        <authorList>
            <person name="Yim K.J."/>
        </authorList>
    </citation>
    <scope>NUCLEOTIDE SEQUENCE</scope>
    <source>
        <strain evidence="1">KCS-6</strain>
    </source>
</reference>
<dbReference type="EMBL" id="WHPF01000006">
    <property type="protein sequence ID" value="NNV55688.1"/>
    <property type="molecule type" value="Genomic_DNA"/>
</dbReference>
<dbReference type="Proteomes" id="UP000598971">
    <property type="component" value="Unassembled WGS sequence"/>
</dbReference>
<organism evidence="1 2">
    <name type="scientific">Limnovirga soli</name>
    <dbReference type="NCBI Taxonomy" id="2656915"/>
    <lineage>
        <taxon>Bacteria</taxon>
        <taxon>Pseudomonadati</taxon>
        <taxon>Bacteroidota</taxon>
        <taxon>Chitinophagia</taxon>
        <taxon>Chitinophagales</taxon>
        <taxon>Chitinophagaceae</taxon>
        <taxon>Limnovirga</taxon>
    </lineage>
</organism>